<reference evidence="2 3" key="1">
    <citation type="journal article" date="2014" name="Genome Biol. Evol.">
        <title>Extensive gene acquisition in the extremely psychrophilic bacterial species Psychroflexus torquis and the link to sea-ice ecosystem specialism.</title>
        <authorList>
            <person name="Feng S."/>
            <person name="Powell S.M."/>
            <person name="Wilson R."/>
            <person name="Bowman J.P."/>
        </authorList>
    </citation>
    <scope>NUCLEOTIDE SEQUENCE [LARGE SCALE GENOMIC DNA]</scope>
    <source>
        <strain evidence="2 3">ACAM 44</strain>
    </source>
</reference>
<keyword evidence="3" id="KW-1185">Reference proteome</keyword>
<dbReference type="InterPro" id="IPR002731">
    <property type="entry name" value="ATPase_BadF"/>
</dbReference>
<feature type="domain" description="ATPase BadF/BadG/BcrA/BcrD type" evidence="1">
    <location>
        <begin position="6"/>
        <end position="233"/>
    </location>
</feature>
<dbReference type="PANTHER" id="PTHR43190">
    <property type="entry name" value="N-ACETYL-D-GLUCOSAMINE KINASE"/>
    <property type="match status" value="1"/>
</dbReference>
<dbReference type="EMBL" id="APLF01000002">
    <property type="protein sequence ID" value="EMY82451.1"/>
    <property type="molecule type" value="Genomic_DNA"/>
</dbReference>
<dbReference type="InterPro" id="IPR043129">
    <property type="entry name" value="ATPase_NBD"/>
</dbReference>
<accession>N1WQ98</accession>
<protein>
    <submittedName>
        <fullName evidence="2">Glucokinase or N-acetyl-D-glucosamine kinase, putative</fullName>
    </submittedName>
</protein>
<gene>
    <name evidence="2" type="ORF">pgond44_02093</name>
</gene>
<evidence type="ECO:0000313" key="3">
    <source>
        <dbReference type="Proteomes" id="UP000012317"/>
    </source>
</evidence>
<dbReference type="InterPro" id="IPR052519">
    <property type="entry name" value="Euk-type_GlcNAc_Kinase"/>
</dbReference>
<dbReference type="SUPFAM" id="SSF53067">
    <property type="entry name" value="Actin-like ATPase domain"/>
    <property type="match status" value="2"/>
</dbReference>
<dbReference type="STRING" id="1189619.pgond44_02093"/>
<keyword evidence="2" id="KW-0808">Transferase</keyword>
<dbReference type="CDD" id="cd24079">
    <property type="entry name" value="ASKHA_NBD_PG1100-like"/>
    <property type="match status" value="1"/>
</dbReference>
<dbReference type="Gene3D" id="3.30.420.40">
    <property type="match status" value="2"/>
</dbReference>
<dbReference type="Pfam" id="PF01869">
    <property type="entry name" value="BcrAD_BadFG"/>
    <property type="match status" value="1"/>
</dbReference>
<proteinExistence type="predicted"/>
<dbReference type="PATRIC" id="fig|1189619.4.peg.438"/>
<dbReference type="Gene3D" id="1.10.720.160">
    <property type="match status" value="1"/>
</dbReference>
<dbReference type="PANTHER" id="PTHR43190:SF3">
    <property type="entry name" value="N-ACETYL-D-GLUCOSAMINE KINASE"/>
    <property type="match status" value="1"/>
</dbReference>
<evidence type="ECO:0000259" key="1">
    <source>
        <dbReference type="Pfam" id="PF01869"/>
    </source>
</evidence>
<dbReference type="AlphaFoldDB" id="N1WQ98"/>
<name>N1WQ98_9FLAO</name>
<sequence>MILIADGGSTKCDWILLDDEGEVVTKTRTKGLNPAVFKPEILKSRLQENDELKRIIPKVSRVDFYGAGCGTPTPTKNLKKILEDYFNVAEVNVDEDMVAAALAATTEPGIVCILGTGSNSCFFDGKKVHMEVESLGYVLMDEASGNYFGKRLIRDYYYKTMGEDMSQEFAKRYDLSADTIKRNVYKEENPNTYLASFAEFIFTAQERNGYFYKLIYEGMEKFIERRVMCFKQAQNVPIHFIGSIAFFSEDIIRDVAKRYHLNIGNVIRRPIEGLISHYKKNVLKVK</sequence>
<comment type="caution">
    <text evidence="2">The sequence shown here is derived from an EMBL/GenBank/DDBJ whole genome shotgun (WGS) entry which is preliminary data.</text>
</comment>
<evidence type="ECO:0000313" key="2">
    <source>
        <dbReference type="EMBL" id="EMY82451.1"/>
    </source>
</evidence>
<organism evidence="2 3">
    <name type="scientific">Psychroflexus gondwanensis ACAM 44</name>
    <dbReference type="NCBI Taxonomy" id="1189619"/>
    <lineage>
        <taxon>Bacteria</taxon>
        <taxon>Pseudomonadati</taxon>
        <taxon>Bacteroidota</taxon>
        <taxon>Flavobacteriia</taxon>
        <taxon>Flavobacteriales</taxon>
        <taxon>Flavobacteriaceae</taxon>
        <taxon>Psychroflexus</taxon>
    </lineage>
</organism>
<keyword evidence="2" id="KW-0418">Kinase</keyword>
<dbReference type="Proteomes" id="UP000012317">
    <property type="component" value="Unassembled WGS sequence"/>
</dbReference>
<dbReference type="eggNOG" id="COG2971">
    <property type="taxonomic scope" value="Bacteria"/>
</dbReference>
<dbReference type="RefSeq" id="WP_003435672.1">
    <property type="nucleotide sequence ID" value="NZ_APLF01000002.1"/>
</dbReference>
<dbReference type="GO" id="GO:0016301">
    <property type="term" value="F:kinase activity"/>
    <property type="evidence" value="ECO:0007669"/>
    <property type="project" value="UniProtKB-KW"/>
</dbReference>